<accession>A0ABD3MEL6</accession>
<dbReference type="PANTHER" id="PTHR33281:SF20">
    <property type="match status" value="1"/>
</dbReference>
<evidence type="ECO:0000256" key="1">
    <source>
        <dbReference type="ARBA" id="ARBA00004141"/>
    </source>
</evidence>
<feature type="transmembrane region" description="Helical" evidence="8">
    <location>
        <begin position="21"/>
        <end position="43"/>
    </location>
</feature>
<keyword evidence="2" id="KW-0813">Transport</keyword>
<gene>
    <name evidence="9" type="ORF">ACHAWU_007048</name>
</gene>
<reference evidence="9 10" key="1">
    <citation type="submission" date="2024-10" db="EMBL/GenBank/DDBJ databases">
        <title>Updated reference genomes for cyclostephanoid diatoms.</title>
        <authorList>
            <person name="Roberts W.R."/>
            <person name="Alverson A.J."/>
        </authorList>
    </citation>
    <scope>NUCLEOTIDE SEQUENCE [LARGE SCALE GENOMIC DNA]</scope>
    <source>
        <strain evidence="9 10">AJA232-27</strain>
    </source>
</reference>
<proteinExistence type="predicted"/>
<evidence type="ECO:0000256" key="8">
    <source>
        <dbReference type="SAM" id="Phobius"/>
    </source>
</evidence>
<dbReference type="GO" id="GO:0006811">
    <property type="term" value="P:monoatomic ion transport"/>
    <property type="evidence" value="ECO:0007669"/>
    <property type="project" value="UniProtKB-KW"/>
</dbReference>
<comment type="subcellular location">
    <subcellularLocation>
        <location evidence="1">Membrane</location>
        <topology evidence="1">Multi-pass membrane protein</topology>
    </subcellularLocation>
</comment>
<keyword evidence="5" id="KW-0406">Ion transport</keyword>
<keyword evidence="10" id="KW-1185">Reference proteome</keyword>
<feature type="compositionally biased region" description="Polar residues" evidence="7">
    <location>
        <begin position="424"/>
        <end position="439"/>
    </location>
</feature>
<evidence type="ECO:0000256" key="6">
    <source>
        <dbReference type="ARBA" id="ARBA00023136"/>
    </source>
</evidence>
<sequence>MIDYFKGIYGTNLLLRVHGSALYKGMLVGCLSTLIYLAIELLWNKRSRCRLPNYWNRRSRWLVAFALLDSSQLLNDDNDDDDINNVNNGIEDAADDAALASLIPDLEDPYGAGVLVSGVTFLIIFRANTGYQRYWEAVSSLHQCMGKWMDATMCAASFHLQCVHYDGARPHNFYECDELNRLNLTLDRRRTSGAATTDFGGGGGCVGIASTATTTAMGMRRRSPRSAWKTNTTTTTTTRLTSAYDCEKEYSGDGNIFVGSKVVDNTTAAATTTSHDGGGDGGLSTSLSWRRAAMLSASTSSQPGSNDGGSRRGGGLQLQRSWRRSFNSYTMPLFGSSNSAPTPLILPNSVLDGEWNIIPPSPYTTSPDMFHRTELHSRYFPSSQYRHDANFAHRPPIIEPSLGEVHQRRRRQYDRSHGNGGGDYNNSTTTNPSKVSTATTTPPLFLQELAHLSSLACAVALSTLRNDMERGESPLGIYIPGSDWPEIDPDKLPKHVLHEFQPKYRIVALAMHWLGLDRLPRYRSKYNATRPLLILGGVSDAEITFLQRARGPHAKVELANSWLKEFIIRESLSGSFGNVNPSITSRVVQHLSDGMMGYHMARKIMYIPFPFPHAQLTTFYTVVMVFAIPFVMDQYVSVDGRSMLWVGCLLTFLTVTCLVGLHEVSRELENPFRNVPNELPLCTLHAMYNEALVTMYSGFNPDSFWDPSLYRVALEALAAKRDYVRGNEHDNNLCGKSNGGERCSGSTFDANECRNGTTTTTPATVVTTSATSMKSSTDKDSLVVQSEEEMERGIATANGEPPLSSLTLADARIRMKKTVSFADKSETIESSDEVAVMELRNVLVQQSSMIKELGRLLDEDEDEN</sequence>
<dbReference type="GO" id="GO:0016020">
    <property type="term" value="C:membrane"/>
    <property type="evidence" value="ECO:0007669"/>
    <property type="project" value="UniProtKB-SubCell"/>
</dbReference>
<evidence type="ECO:0000256" key="7">
    <source>
        <dbReference type="SAM" id="MobiDB-lite"/>
    </source>
</evidence>
<feature type="transmembrane region" description="Helical" evidence="8">
    <location>
        <begin position="604"/>
        <end position="631"/>
    </location>
</feature>
<feature type="transmembrane region" description="Helical" evidence="8">
    <location>
        <begin position="643"/>
        <end position="661"/>
    </location>
</feature>
<evidence type="ECO:0000256" key="5">
    <source>
        <dbReference type="ARBA" id="ARBA00023065"/>
    </source>
</evidence>
<dbReference type="Proteomes" id="UP001530293">
    <property type="component" value="Unassembled WGS sequence"/>
</dbReference>
<evidence type="ECO:0000313" key="9">
    <source>
        <dbReference type="EMBL" id="KAL3761231.1"/>
    </source>
</evidence>
<dbReference type="PANTHER" id="PTHR33281">
    <property type="entry name" value="UPF0187 PROTEIN YNEE"/>
    <property type="match status" value="1"/>
</dbReference>
<feature type="region of interest" description="Disordered" evidence="7">
    <location>
        <begin position="401"/>
        <end position="439"/>
    </location>
</feature>
<dbReference type="Pfam" id="PF25539">
    <property type="entry name" value="Bestrophin_2"/>
    <property type="match status" value="1"/>
</dbReference>
<dbReference type="EMBL" id="JALLBG020000155">
    <property type="protein sequence ID" value="KAL3761231.1"/>
    <property type="molecule type" value="Genomic_DNA"/>
</dbReference>
<evidence type="ECO:0000313" key="10">
    <source>
        <dbReference type="Proteomes" id="UP001530293"/>
    </source>
</evidence>
<evidence type="ECO:0000256" key="3">
    <source>
        <dbReference type="ARBA" id="ARBA00022692"/>
    </source>
</evidence>
<evidence type="ECO:0000256" key="2">
    <source>
        <dbReference type="ARBA" id="ARBA00022448"/>
    </source>
</evidence>
<name>A0ABD3MEL6_9STRA</name>
<evidence type="ECO:0000256" key="4">
    <source>
        <dbReference type="ARBA" id="ARBA00022989"/>
    </source>
</evidence>
<dbReference type="InterPro" id="IPR044669">
    <property type="entry name" value="YneE/VCCN1/2-like"/>
</dbReference>
<feature type="region of interest" description="Disordered" evidence="7">
    <location>
        <begin position="295"/>
        <end position="316"/>
    </location>
</feature>
<keyword evidence="3 8" id="KW-0812">Transmembrane</keyword>
<feature type="compositionally biased region" description="Polar residues" evidence="7">
    <location>
        <begin position="296"/>
        <end position="305"/>
    </location>
</feature>
<keyword evidence="6 8" id="KW-0472">Membrane</keyword>
<dbReference type="AlphaFoldDB" id="A0ABD3MEL6"/>
<organism evidence="9 10">
    <name type="scientific">Discostella pseudostelligera</name>
    <dbReference type="NCBI Taxonomy" id="259834"/>
    <lineage>
        <taxon>Eukaryota</taxon>
        <taxon>Sar</taxon>
        <taxon>Stramenopiles</taxon>
        <taxon>Ochrophyta</taxon>
        <taxon>Bacillariophyta</taxon>
        <taxon>Coscinodiscophyceae</taxon>
        <taxon>Thalassiosirophycidae</taxon>
        <taxon>Stephanodiscales</taxon>
        <taxon>Stephanodiscaceae</taxon>
        <taxon>Discostella</taxon>
    </lineage>
</organism>
<keyword evidence="4 8" id="KW-1133">Transmembrane helix</keyword>
<comment type="caution">
    <text evidence="9">The sequence shown here is derived from an EMBL/GenBank/DDBJ whole genome shotgun (WGS) entry which is preliminary data.</text>
</comment>
<protein>
    <submittedName>
        <fullName evidence="9">Uncharacterized protein</fullName>
    </submittedName>
</protein>